<keyword evidence="1" id="KW-1133">Transmembrane helix</keyword>
<reference evidence="4 5" key="1">
    <citation type="journal article" date="2016" name="Nat. Commun.">
        <title>Thousands of microbial genomes shed light on interconnected biogeochemical processes in an aquifer system.</title>
        <authorList>
            <person name="Anantharaman K."/>
            <person name="Brown C.T."/>
            <person name="Hug L.A."/>
            <person name="Sharon I."/>
            <person name="Castelle C.J."/>
            <person name="Probst A.J."/>
            <person name="Thomas B.C."/>
            <person name="Singh A."/>
            <person name="Wilkins M.J."/>
            <person name="Karaoz U."/>
            <person name="Brodie E.L."/>
            <person name="Williams K.H."/>
            <person name="Hubbard S.S."/>
            <person name="Banfield J.F."/>
        </authorList>
    </citation>
    <scope>NUCLEOTIDE SEQUENCE [LARGE SCALE GENOMIC DNA]</scope>
</reference>
<dbReference type="Pfam" id="PF13411">
    <property type="entry name" value="MerR_1"/>
    <property type="match status" value="1"/>
</dbReference>
<dbReference type="GO" id="GO:0006355">
    <property type="term" value="P:regulation of DNA-templated transcription"/>
    <property type="evidence" value="ECO:0007669"/>
    <property type="project" value="InterPro"/>
</dbReference>
<evidence type="ECO:0000259" key="2">
    <source>
        <dbReference type="Pfam" id="PF13411"/>
    </source>
</evidence>
<proteinExistence type="predicted"/>
<dbReference type="InterPro" id="IPR000551">
    <property type="entry name" value="MerR-type_HTH_dom"/>
</dbReference>
<dbReference type="GO" id="GO:0003677">
    <property type="term" value="F:DNA binding"/>
    <property type="evidence" value="ECO:0007669"/>
    <property type="project" value="InterPro"/>
</dbReference>
<dbReference type="STRING" id="1797533.A2731_01040"/>
<evidence type="ECO:0000259" key="3">
    <source>
        <dbReference type="Pfam" id="PF13731"/>
    </source>
</evidence>
<dbReference type="SUPFAM" id="SSF46955">
    <property type="entry name" value="Putative DNA-binding domain"/>
    <property type="match status" value="1"/>
</dbReference>
<feature type="transmembrane region" description="Helical" evidence="1">
    <location>
        <begin position="79"/>
        <end position="105"/>
    </location>
</feature>
<feature type="domain" description="HTH merR-type" evidence="2">
    <location>
        <begin position="6"/>
        <end position="48"/>
    </location>
</feature>
<gene>
    <name evidence="4" type="ORF">A2731_01040</name>
</gene>
<feature type="domain" description="WxL" evidence="3">
    <location>
        <begin position="147"/>
        <end position="275"/>
    </location>
</feature>
<organism evidence="4 5">
    <name type="scientific">Candidatus Buchananbacteria bacterium RIFCSPHIGHO2_01_FULL_39_8</name>
    <dbReference type="NCBI Taxonomy" id="1797533"/>
    <lineage>
        <taxon>Bacteria</taxon>
        <taxon>Candidatus Buchananiibacteriota</taxon>
    </lineage>
</organism>
<sequence length="276" mass="30304">MITGKYRLHDIARKIDRDKSTIIRWEQQGLIPIAKRDSRGWRYYSKPEAEKIIQVVKNTNYFQNSDKLVQSYTGTAKKVGYGIVASVVIFMLFSLLNLGLVQVWANETATTTVYTTVTAGFLDVLNASSSQSFDSSLSFSFTFQTSSMTRLESVRVEDARGSGAGWTLNLSSTDCKSTLETMQLDYDGTGSNNSLGKMCLIVAPGTIASAAGQDTTNVDKGSLDCFSAGVQAIDIYIAQSSYGKGQYWITDFGLEQYIPGNPTAQVYTTTITYTIQ</sequence>
<evidence type="ECO:0000256" key="1">
    <source>
        <dbReference type="SAM" id="Phobius"/>
    </source>
</evidence>
<comment type="caution">
    <text evidence="4">The sequence shown here is derived from an EMBL/GenBank/DDBJ whole genome shotgun (WGS) entry which is preliminary data.</text>
</comment>
<evidence type="ECO:0000313" key="5">
    <source>
        <dbReference type="Proteomes" id="UP000176241"/>
    </source>
</evidence>
<dbReference type="EMBL" id="MHIC01000048">
    <property type="protein sequence ID" value="OGY43482.1"/>
    <property type="molecule type" value="Genomic_DNA"/>
</dbReference>
<dbReference type="Proteomes" id="UP000176241">
    <property type="component" value="Unassembled WGS sequence"/>
</dbReference>
<accession>A0A1G1XU32</accession>
<name>A0A1G1XU32_9BACT</name>
<evidence type="ECO:0000313" key="4">
    <source>
        <dbReference type="EMBL" id="OGY43482.1"/>
    </source>
</evidence>
<dbReference type="InterPro" id="IPR009061">
    <property type="entry name" value="DNA-bd_dom_put_sf"/>
</dbReference>
<protein>
    <submittedName>
        <fullName evidence="4">Uncharacterized protein</fullName>
    </submittedName>
</protein>
<dbReference type="Gene3D" id="1.10.1660.10">
    <property type="match status" value="1"/>
</dbReference>
<keyword evidence="1" id="KW-0472">Membrane</keyword>
<dbReference type="Pfam" id="PF13731">
    <property type="entry name" value="WxL"/>
    <property type="match status" value="1"/>
</dbReference>
<keyword evidence="1" id="KW-0812">Transmembrane</keyword>
<dbReference type="InterPro" id="IPR027994">
    <property type="entry name" value="WxL_dom"/>
</dbReference>
<dbReference type="AlphaFoldDB" id="A0A1G1XU32"/>